<name>A0A4Q2K350_9ACTN</name>
<feature type="transmembrane region" description="Helical" evidence="8">
    <location>
        <begin position="105"/>
        <end position="123"/>
    </location>
</feature>
<dbReference type="GO" id="GO:0017004">
    <property type="term" value="P:cytochrome complex assembly"/>
    <property type="evidence" value="ECO:0007669"/>
    <property type="project" value="UniProtKB-KW"/>
</dbReference>
<evidence type="ECO:0000256" key="2">
    <source>
        <dbReference type="ARBA" id="ARBA00005840"/>
    </source>
</evidence>
<evidence type="ECO:0000256" key="3">
    <source>
        <dbReference type="ARBA" id="ARBA00016463"/>
    </source>
</evidence>
<keyword evidence="7 8" id="KW-0472">Membrane</keyword>
<proteinExistence type="inferred from homology"/>
<evidence type="ECO:0000256" key="5">
    <source>
        <dbReference type="ARBA" id="ARBA00022748"/>
    </source>
</evidence>
<dbReference type="Proteomes" id="UP000293345">
    <property type="component" value="Unassembled WGS sequence"/>
</dbReference>
<evidence type="ECO:0000256" key="4">
    <source>
        <dbReference type="ARBA" id="ARBA00022692"/>
    </source>
</evidence>
<sequence length="258" mass="29039">MTNKPVKLPEAGQWPDKVAPWALLAGIVFSTLGFLMAFLYAGPVNGAAVDGVELIGGQMVANKLLLSQKIFYFHMPAACVSFIAMAFACYYCVRFLATKNQRFDTCAKVAMEIALVFVIMTMITGDLWTRFEWGVWWTWEPRLTTYLILMLIVIAYFVLRNAIDEPERRGTYAAVLGIIATVDVPICFMITRLIPSSIHPVVLREGGMSGDMGMTVGVCMIGLLLVGFALYRFRFRQVRLQERLQALKDEVEILEEDR</sequence>
<evidence type="ECO:0000256" key="7">
    <source>
        <dbReference type="ARBA" id="ARBA00023136"/>
    </source>
</evidence>
<dbReference type="EMBL" id="SDPW01000001">
    <property type="protein sequence ID" value="RXZ54024.1"/>
    <property type="molecule type" value="Genomic_DNA"/>
</dbReference>
<feature type="transmembrane region" description="Helical" evidence="8">
    <location>
        <begin position="70"/>
        <end position="93"/>
    </location>
</feature>
<dbReference type="PANTHER" id="PTHR30071">
    <property type="entry name" value="HEME EXPORTER PROTEIN C"/>
    <property type="match status" value="1"/>
</dbReference>
<keyword evidence="6 8" id="KW-1133">Transmembrane helix</keyword>
<accession>A0A4Q2K350</accession>
<comment type="subcellular location">
    <subcellularLocation>
        <location evidence="1">Membrane</location>
        <topology evidence="1">Multi-pass membrane protein</topology>
    </subcellularLocation>
</comment>
<keyword evidence="4 8" id="KW-0812">Transmembrane</keyword>
<evidence type="ECO:0000256" key="8">
    <source>
        <dbReference type="SAM" id="Phobius"/>
    </source>
</evidence>
<dbReference type="InterPro" id="IPR045062">
    <property type="entry name" value="Cyt_c_biogenesis_CcsA/CcmC"/>
</dbReference>
<feature type="transmembrane region" description="Helical" evidence="8">
    <location>
        <begin position="171"/>
        <end position="194"/>
    </location>
</feature>
<evidence type="ECO:0000259" key="9">
    <source>
        <dbReference type="Pfam" id="PF01578"/>
    </source>
</evidence>
<evidence type="ECO:0000256" key="6">
    <source>
        <dbReference type="ARBA" id="ARBA00022989"/>
    </source>
</evidence>
<dbReference type="InterPro" id="IPR002541">
    <property type="entry name" value="Cyt_c_assembly"/>
</dbReference>
<dbReference type="GO" id="GO:0015232">
    <property type="term" value="F:heme transmembrane transporter activity"/>
    <property type="evidence" value="ECO:0007669"/>
    <property type="project" value="InterPro"/>
</dbReference>
<evidence type="ECO:0000256" key="1">
    <source>
        <dbReference type="ARBA" id="ARBA00004141"/>
    </source>
</evidence>
<reference evidence="10 11" key="1">
    <citation type="submission" date="2019-01" db="EMBL/GenBank/DDBJ databases">
        <title>Senegalimassilia sp. nov. KGMB04484 isolated human feces.</title>
        <authorList>
            <person name="Han K.-I."/>
            <person name="Kim J.-S."/>
            <person name="Lee K.C."/>
            <person name="Suh M.K."/>
            <person name="Eom M.K."/>
            <person name="Lee J.H."/>
            <person name="Park S.-H."/>
            <person name="Kang S.W."/>
            <person name="Park J.-E."/>
            <person name="Oh B.S."/>
            <person name="Yu S.Y."/>
            <person name="Choi S.-H."/>
            <person name="Lee D.H."/>
            <person name="Yoon H."/>
            <person name="Kim B.-Y."/>
            <person name="Lee J.H."/>
            <person name="Lee J.-S."/>
        </authorList>
    </citation>
    <scope>NUCLEOTIDE SEQUENCE [LARGE SCALE GENOMIC DNA]</scope>
    <source>
        <strain evidence="10 11">KGMB04484</strain>
    </source>
</reference>
<feature type="transmembrane region" description="Helical" evidence="8">
    <location>
        <begin position="21"/>
        <end position="41"/>
    </location>
</feature>
<protein>
    <recommendedName>
        <fullName evidence="3">Heme exporter protein C</fullName>
    </recommendedName>
</protein>
<organism evidence="10 11">
    <name type="scientific">Senegalimassilia faecalis</name>
    <dbReference type="NCBI Taxonomy" id="2509433"/>
    <lineage>
        <taxon>Bacteria</taxon>
        <taxon>Bacillati</taxon>
        <taxon>Actinomycetota</taxon>
        <taxon>Coriobacteriia</taxon>
        <taxon>Coriobacteriales</taxon>
        <taxon>Coriobacteriaceae</taxon>
        <taxon>Senegalimassilia</taxon>
    </lineage>
</organism>
<dbReference type="AlphaFoldDB" id="A0A4Q2K350"/>
<evidence type="ECO:0000313" key="10">
    <source>
        <dbReference type="EMBL" id="RXZ54024.1"/>
    </source>
</evidence>
<feature type="transmembrane region" description="Helical" evidence="8">
    <location>
        <begin position="214"/>
        <end position="233"/>
    </location>
</feature>
<feature type="transmembrane region" description="Helical" evidence="8">
    <location>
        <begin position="143"/>
        <end position="159"/>
    </location>
</feature>
<comment type="caution">
    <text evidence="10">The sequence shown here is derived from an EMBL/GenBank/DDBJ whole genome shotgun (WGS) entry which is preliminary data.</text>
</comment>
<comment type="similarity">
    <text evidence="2">Belongs to the CcmC/CycZ/HelC family.</text>
</comment>
<feature type="domain" description="Cytochrome c assembly protein" evidence="9">
    <location>
        <begin position="64"/>
        <end position="199"/>
    </location>
</feature>
<keyword evidence="5" id="KW-0201">Cytochrome c-type biogenesis</keyword>
<dbReference type="PANTHER" id="PTHR30071:SF1">
    <property type="entry name" value="CYTOCHROME B_B6 PROTEIN-RELATED"/>
    <property type="match status" value="1"/>
</dbReference>
<dbReference type="Pfam" id="PF01578">
    <property type="entry name" value="Cytochrom_C_asm"/>
    <property type="match status" value="1"/>
</dbReference>
<evidence type="ECO:0000313" key="11">
    <source>
        <dbReference type="Proteomes" id="UP000293345"/>
    </source>
</evidence>
<dbReference type="InterPro" id="IPR003557">
    <property type="entry name" value="Cyt_c_biogenesis_CcmC"/>
</dbReference>
<dbReference type="GO" id="GO:0020037">
    <property type="term" value="F:heme binding"/>
    <property type="evidence" value="ECO:0007669"/>
    <property type="project" value="InterPro"/>
</dbReference>
<gene>
    <name evidence="10" type="ORF">ET524_05695</name>
</gene>
<dbReference type="RefSeq" id="WP_129423979.1">
    <property type="nucleotide sequence ID" value="NZ_DBFAJO010000034.1"/>
</dbReference>
<keyword evidence="11" id="KW-1185">Reference proteome</keyword>
<dbReference type="GO" id="GO:0005886">
    <property type="term" value="C:plasma membrane"/>
    <property type="evidence" value="ECO:0007669"/>
    <property type="project" value="TreeGrafter"/>
</dbReference>
<dbReference type="OrthoDB" id="9778550at2"/>
<dbReference type="PRINTS" id="PR01386">
    <property type="entry name" value="CCMCBIOGNSIS"/>
</dbReference>